<evidence type="ECO:0000256" key="8">
    <source>
        <dbReference type="ARBA" id="ARBA00022989"/>
    </source>
</evidence>
<dbReference type="Proteomes" id="UP000037751">
    <property type="component" value="Unassembled WGS sequence"/>
</dbReference>
<dbReference type="GO" id="GO:0051082">
    <property type="term" value="F:unfolded protein binding"/>
    <property type="evidence" value="ECO:0007669"/>
    <property type="project" value="TreeGrafter"/>
</dbReference>
<dbReference type="GO" id="GO:0005789">
    <property type="term" value="C:endoplasmic reticulum membrane"/>
    <property type="evidence" value="ECO:0007669"/>
    <property type="project" value="UniProtKB-SubCell"/>
</dbReference>
<dbReference type="Pfam" id="PF10681">
    <property type="entry name" value="Rot1"/>
    <property type="match status" value="1"/>
</dbReference>
<dbReference type="VEuPathDB" id="FungiDB:Malapachy_0734"/>
<dbReference type="PANTHER" id="PTHR28090">
    <property type="entry name" value="PROTEIN ROT1"/>
    <property type="match status" value="1"/>
</dbReference>
<reference evidence="11 12" key="1">
    <citation type="submission" date="2015-07" db="EMBL/GenBank/DDBJ databases">
        <title>Draft Genome Sequence of Malassezia furfur CBS1878 and Malassezia pachydermatis CBS1879.</title>
        <authorList>
            <person name="Triana S."/>
            <person name="Ohm R."/>
            <person name="Gonzalez A."/>
            <person name="DeCock H."/>
            <person name="Restrepo S."/>
            <person name="Celis A."/>
        </authorList>
    </citation>
    <scope>NUCLEOTIDE SEQUENCE [LARGE SCALE GENOMIC DNA]</scope>
    <source>
        <strain evidence="11 12">CBS 1879</strain>
    </source>
</reference>
<keyword evidence="9" id="KW-0472">Membrane</keyword>
<dbReference type="OrthoDB" id="5327821at2759"/>
<keyword evidence="12" id="KW-1185">Reference proteome</keyword>
<dbReference type="EMBL" id="LGAV01000003">
    <property type="protein sequence ID" value="KOS15033.1"/>
    <property type="molecule type" value="Genomic_DNA"/>
</dbReference>
<evidence type="ECO:0000256" key="3">
    <source>
        <dbReference type="ARBA" id="ARBA00016195"/>
    </source>
</evidence>
<evidence type="ECO:0000256" key="4">
    <source>
        <dbReference type="ARBA" id="ARBA00017291"/>
    </source>
</evidence>
<sequence length="204" mass="23280">MGQVWACLLSLLLFVSTVRAQNKPYSGVADTLIEGTWSSGTGAVTTGPEFYNLVNNTFNVPSVPGQAYSFHMINKTHGYWEQALYIIQSNGTRPLGCYTAQLIWQHGNYTIFPDTSIRLDPFTADGRMQLLDTCGTNPNKIYYYSQSEVMKGYDITTYIHYNEPTYKLQLYQFDGQLKPPMYLRYKPPQMMPTQGLHMIMYGLM</sequence>
<evidence type="ECO:0000256" key="7">
    <source>
        <dbReference type="ARBA" id="ARBA00022824"/>
    </source>
</evidence>
<dbReference type="PANTHER" id="PTHR28090:SF1">
    <property type="entry name" value="PROTEIN ROT1"/>
    <property type="match status" value="1"/>
</dbReference>
<feature type="chain" id="PRO_5005839407" description="Protein ROT1" evidence="10">
    <location>
        <begin position="21"/>
        <end position="204"/>
    </location>
</feature>
<evidence type="ECO:0000256" key="2">
    <source>
        <dbReference type="ARBA" id="ARBA00007149"/>
    </source>
</evidence>
<dbReference type="InterPro" id="IPR019623">
    <property type="entry name" value="Rot1"/>
</dbReference>
<accession>A0A0M9VQ10</accession>
<dbReference type="AlphaFoldDB" id="A0A0M9VQ10"/>
<evidence type="ECO:0000256" key="10">
    <source>
        <dbReference type="SAM" id="SignalP"/>
    </source>
</evidence>
<keyword evidence="7" id="KW-0256">Endoplasmic reticulum</keyword>
<dbReference type="GO" id="GO:0006458">
    <property type="term" value="P:'de novo' protein folding"/>
    <property type="evidence" value="ECO:0007669"/>
    <property type="project" value="InterPro"/>
</dbReference>
<feature type="signal peptide" evidence="10">
    <location>
        <begin position="1"/>
        <end position="20"/>
    </location>
</feature>
<proteinExistence type="inferred from homology"/>
<evidence type="ECO:0000313" key="12">
    <source>
        <dbReference type="Proteomes" id="UP000037751"/>
    </source>
</evidence>
<evidence type="ECO:0000313" key="11">
    <source>
        <dbReference type="EMBL" id="KOS15033.1"/>
    </source>
</evidence>
<evidence type="ECO:0000256" key="1">
    <source>
        <dbReference type="ARBA" id="ARBA00004115"/>
    </source>
</evidence>
<gene>
    <name evidence="11" type="ORF">Malapachy_0734</name>
</gene>
<evidence type="ECO:0000256" key="5">
    <source>
        <dbReference type="ARBA" id="ARBA00022692"/>
    </source>
</evidence>
<keyword evidence="8" id="KW-1133">Transmembrane helix</keyword>
<keyword evidence="6 10" id="KW-0732">Signal</keyword>
<comment type="subcellular location">
    <subcellularLocation>
        <location evidence="1">Endoplasmic reticulum membrane</location>
        <topology evidence="1">Single-pass type I membrane protein</topology>
    </subcellularLocation>
</comment>
<protein>
    <recommendedName>
        <fullName evidence="4">Protein ROT1</fullName>
    </recommendedName>
    <alternativeName>
        <fullName evidence="3">Protein rot1</fullName>
    </alternativeName>
</protein>
<comment type="similarity">
    <text evidence="2">Belongs to the ROT1 family.</text>
</comment>
<dbReference type="STRING" id="77020.A0A0M9VQ10"/>
<comment type="caution">
    <text evidence="11">The sequence shown here is derived from an EMBL/GenBank/DDBJ whole genome shotgun (WGS) entry which is preliminary data.</text>
</comment>
<keyword evidence="5" id="KW-0812">Transmembrane</keyword>
<evidence type="ECO:0000256" key="9">
    <source>
        <dbReference type="ARBA" id="ARBA00023136"/>
    </source>
</evidence>
<name>A0A0M9VQ10_9BASI</name>
<evidence type="ECO:0000256" key="6">
    <source>
        <dbReference type="ARBA" id="ARBA00022729"/>
    </source>
</evidence>
<dbReference type="RefSeq" id="XP_017992665.1">
    <property type="nucleotide sequence ID" value="XM_018135248.1"/>
</dbReference>
<organism evidence="11 12">
    <name type="scientific">Malassezia pachydermatis</name>
    <dbReference type="NCBI Taxonomy" id="77020"/>
    <lineage>
        <taxon>Eukaryota</taxon>
        <taxon>Fungi</taxon>
        <taxon>Dikarya</taxon>
        <taxon>Basidiomycota</taxon>
        <taxon>Ustilaginomycotina</taxon>
        <taxon>Malasseziomycetes</taxon>
        <taxon>Malasseziales</taxon>
        <taxon>Malasseziaceae</taxon>
        <taxon>Malassezia</taxon>
    </lineage>
</organism>
<dbReference type="GeneID" id="28727123"/>